<dbReference type="OrthoDB" id="148226at2157"/>
<dbReference type="EMBL" id="PGCL01000003">
    <property type="protein sequence ID" value="TAJ44265.1"/>
    <property type="molecule type" value="Genomic_DNA"/>
</dbReference>
<organism evidence="2 3">
    <name type="scientific">Methanofollis fontis</name>
    <dbReference type="NCBI Taxonomy" id="2052832"/>
    <lineage>
        <taxon>Archaea</taxon>
        <taxon>Methanobacteriati</taxon>
        <taxon>Methanobacteriota</taxon>
        <taxon>Stenosarchaea group</taxon>
        <taxon>Methanomicrobia</taxon>
        <taxon>Methanomicrobiales</taxon>
        <taxon>Methanomicrobiaceae</taxon>
        <taxon>Methanofollis</taxon>
    </lineage>
</organism>
<keyword evidence="3" id="KW-1185">Reference proteome</keyword>
<evidence type="ECO:0000259" key="1">
    <source>
        <dbReference type="SMART" id="SM00933"/>
    </source>
</evidence>
<feature type="domain" description="NurA" evidence="1">
    <location>
        <begin position="48"/>
        <end position="300"/>
    </location>
</feature>
<dbReference type="RefSeq" id="WP_130647338.1">
    <property type="nucleotide sequence ID" value="NZ_PGCL01000003.1"/>
</dbReference>
<proteinExistence type="predicted"/>
<accession>A0A483CT18</accession>
<dbReference type="Pfam" id="PF09376">
    <property type="entry name" value="NurA"/>
    <property type="match status" value="1"/>
</dbReference>
<comment type="caution">
    <text evidence="2">The sequence shown here is derived from an EMBL/GenBank/DDBJ whole genome shotgun (WGS) entry which is preliminary data.</text>
</comment>
<protein>
    <recommendedName>
        <fullName evidence="1">NurA domain-containing protein</fullName>
    </recommendedName>
</protein>
<dbReference type="SMART" id="SM00933">
    <property type="entry name" value="NurA"/>
    <property type="match status" value="1"/>
</dbReference>
<dbReference type="AlphaFoldDB" id="A0A483CT18"/>
<name>A0A483CT18_9EURY</name>
<dbReference type="Proteomes" id="UP000292580">
    <property type="component" value="Unassembled WGS sequence"/>
</dbReference>
<dbReference type="InterPro" id="IPR018977">
    <property type="entry name" value="NurA_domain"/>
</dbReference>
<sequence length="340" mass="37545">MIPPEQSDLSAIMSWMERIRPSDLAQRFAREGGFDAESFQPCLPGFAGHISAVDGSNAMVLESGSFSVAAVRAVETTFHLGARVHAGETPLRLVRIGPEKTNEGYEDLYFECFGDDPLEPLENEDRSRAAAVLRDTLEYWTLSRVAAILGEGDVLLIDGTLRVNHGALRQVMKRILTDARRKGVHIAAVTKAATSTWGDGIPIVQSAEALARESGIHGPWYLEIPPHLLDAVHHREWHFESVYVASLHRCSPRAFKVDLPEGCGTTEVSAVFSALSAYADDGRVTGYPYPLFDAHRLAAITADQTESVRQELRGRMAGMGMQESDYTSYFGDYHDEFARY</sequence>
<evidence type="ECO:0000313" key="3">
    <source>
        <dbReference type="Proteomes" id="UP000292580"/>
    </source>
</evidence>
<reference evidence="2 3" key="1">
    <citation type="submission" date="2017-11" db="EMBL/GenBank/DDBJ databases">
        <title>Isolation and Characterization of Methanofollis Species from Methane Seep Offshore SW Taiwan.</title>
        <authorList>
            <person name="Teng N.-H."/>
            <person name="Lai M.-C."/>
            <person name="Chen S.-C."/>
        </authorList>
    </citation>
    <scope>NUCLEOTIDE SEQUENCE [LARGE SCALE GENOMIC DNA]</scope>
    <source>
        <strain evidence="2 3">FWC-SCC2</strain>
    </source>
</reference>
<evidence type="ECO:0000313" key="2">
    <source>
        <dbReference type="EMBL" id="TAJ44265.1"/>
    </source>
</evidence>
<gene>
    <name evidence="2" type="ORF">CUJ86_09635</name>
</gene>